<dbReference type="Proteomes" id="UP000824082">
    <property type="component" value="Unassembled WGS sequence"/>
</dbReference>
<dbReference type="PROSITE" id="PS50943">
    <property type="entry name" value="HTH_CROC1"/>
    <property type="match status" value="1"/>
</dbReference>
<dbReference type="InterPro" id="IPR010982">
    <property type="entry name" value="Lambda_DNA-bd_dom_sf"/>
</dbReference>
<evidence type="ECO:0000313" key="4">
    <source>
        <dbReference type="Proteomes" id="UP000824082"/>
    </source>
</evidence>
<dbReference type="InterPro" id="IPR001387">
    <property type="entry name" value="Cro/C1-type_HTH"/>
</dbReference>
<dbReference type="GO" id="GO:0003677">
    <property type="term" value="F:DNA binding"/>
    <property type="evidence" value="ECO:0007669"/>
    <property type="project" value="UniProtKB-KW"/>
</dbReference>
<comment type="caution">
    <text evidence="3">The sequence shown here is derived from an EMBL/GenBank/DDBJ whole genome shotgun (WGS) entry which is preliminary data.</text>
</comment>
<dbReference type="Gene3D" id="1.10.260.40">
    <property type="entry name" value="lambda repressor-like DNA-binding domains"/>
    <property type="match status" value="1"/>
</dbReference>
<evidence type="ECO:0000313" key="3">
    <source>
        <dbReference type="EMBL" id="HIU41196.1"/>
    </source>
</evidence>
<dbReference type="Pfam" id="PF01381">
    <property type="entry name" value="HTH_3"/>
    <property type="match status" value="1"/>
</dbReference>
<evidence type="ECO:0000256" key="1">
    <source>
        <dbReference type="ARBA" id="ARBA00023125"/>
    </source>
</evidence>
<feature type="domain" description="HTH cro/C1-type" evidence="2">
    <location>
        <begin position="10"/>
        <end position="64"/>
    </location>
</feature>
<gene>
    <name evidence="3" type="ORF">IAD19_01430</name>
</gene>
<dbReference type="SUPFAM" id="SSF47413">
    <property type="entry name" value="lambda repressor-like DNA-binding domains"/>
    <property type="match status" value="1"/>
</dbReference>
<dbReference type="GO" id="GO:0003700">
    <property type="term" value="F:DNA-binding transcription factor activity"/>
    <property type="evidence" value="ECO:0007669"/>
    <property type="project" value="TreeGrafter"/>
</dbReference>
<name>A0A9D1IR41_9FIRM</name>
<reference evidence="3" key="1">
    <citation type="submission" date="2020-10" db="EMBL/GenBank/DDBJ databases">
        <authorList>
            <person name="Gilroy R."/>
        </authorList>
    </citation>
    <scope>NUCLEOTIDE SEQUENCE</scope>
    <source>
        <strain evidence="3">4509</strain>
    </source>
</reference>
<dbReference type="InterPro" id="IPR050807">
    <property type="entry name" value="TransReg_Diox_bact_type"/>
</dbReference>
<dbReference type="EMBL" id="DVMX01000024">
    <property type="protein sequence ID" value="HIU41196.1"/>
    <property type="molecule type" value="Genomic_DNA"/>
</dbReference>
<dbReference type="GO" id="GO:0005829">
    <property type="term" value="C:cytosol"/>
    <property type="evidence" value="ECO:0007669"/>
    <property type="project" value="TreeGrafter"/>
</dbReference>
<dbReference type="AlphaFoldDB" id="A0A9D1IR41"/>
<sequence length="79" mass="8725">MNPQILGKTIQICRKERHLSQEVLSGLAGIDRSHLSKIELGVRSPTVSVLYKLASAMELTGSQLLAAAEQMEDKRKPPR</sequence>
<dbReference type="PANTHER" id="PTHR46797:SF1">
    <property type="entry name" value="METHYLPHOSPHONATE SYNTHASE"/>
    <property type="match status" value="1"/>
</dbReference>
<protein>
    <submittedName>
        <fullName evidence="3">Helix-turn-helix transcriptional regulator</fullName>
    </submittedName>
</protein>
<evidence type="ECO:0000259" key="2">
    <source>
        <dbReference type="PROSITE" id="PS50943"/>
    </source>
</evidence>
<dbReference type="SMART" id="SM00530">
    <property type="entry name" value="HTH_XRE"/>
    <property type="match status" value="1"/>
</dbReference>
<dbReference type="CDD" id="cd00093">
    <property type="entry name" value="HTH_XRE"/>
    <property type="match status" value="1"/>
</dbReference>
<reference evidence="3" key="2">
    <citation type="journal article" date="2021" name="PeerJ">
        <title>Extensive microbial diversity within the chicken gut microbiome revealed by metagenomics and culture.</title>
        <authorList>
            <person name="Gilroy R."/>
            <person name="Ravi A."/>
            <person name="Getino M."/>
            <person name="Pursley I."/>
            <person name="Horton D.L."/>
            <person name="Alikhan N.F."/>
            <person name="Baker D."/>
            <person name="Gharbi K."/>
            <person name="Hall N."/>
            <person name="Watson M."/>
            <person name="Adriaenssens E.M."/>
            <person name="Foster-Nyarko E."/>
            <person name="Jarju S."/>
            <person name="Secka A."/>
            <person name="Antonio M."/>
            <person name="Oren A."/>
            <person name="Chaudhuri R.R."/>
            <person name="La Ragione R."/>
            <person name="Hildebrand F."/>
            <person name="Pallen M.J."/>
        </authorList>
    </citation>
    <scope>NUCLEOTIDE SEQUENCE</scope>
    <source>
        <strain evidence="3">4509</strain>
    </source>
</reference>
<proteinExistence type="predicted"/>
<accession>A0A9D1IR41</accession>
<dbReference type="PANTHER" id="PTHR46797">
    <property type="entry name" value="HTH-TYPE TRANSCRIPTIONAL REGULATOR"/>
    <property type="match status" value="1"/>
</dbReference>
<keyword evidence="1" id="KW-0238">DNA-binding</keyword>
<organism evidence="3 4">
    <name type="scientific">Candidatus Egerieicola faecale</name>
    <dbReference type="NCBI Taxonomy" id="2840774"/>
    <lineage>
        <taxon>Bacteria</taxon>
        <taxon>Bacillati</taxon>
        <taxon>Bacillota</taxon>
        <taxon>Clostridia</taxon>
        <taxon>Eubacteriales</taxon>
        <taxon>Oscillospiraceae</taxon>
        <taxon>Oscillospiraceae incertae sedis</taxon>
        <taxon>Candidatus Egerieicola</taxon>
    </lineage>
</organism>